<proteinExistence type="predicted"/>
<evidence type="ECO:0000256" key="1">
    <source>
        <dbReference type="SAM" id="MobiDB-lite"/>
    </source>
</evidence>
<sequence length="110" mass="12571">MTTKETDTAIKRALKEMENTSNEDSDDDKEFENESVLTMEESNNEDILVLMAIFDSDEEEKESEVYVEGIRLIPDSPDNTDHVNSIEEPGPPLTIMETLALRETEKNLEF</sequence>
<dbReference type="Proteomes" id="UP000823775">
    <property type="component" value="Unassembled WGS sequence"/>
</dbReference>
<feature type="compositionally biased region" description="Basic and acidic residues" evidence="1">
    <location>
        <begin position="1"/>
        <end position="18"/>
    </location>
</feature>
<reference evidence="2 3" key="1">
    <citation type="journal article" date="2021" name="BMC Genomics">
        <title>Datura genome reveals duplications of psychoactive alkaloid biosynthetic genes and high mutation rate following tissue culture.</title>
        <authorList>
            <person name="Rajewski A."/>
            <person name="Carter-House D."/>
            <person name="Stajich J."/>
            <person name="Litt A."/>
        </authorList>
    </citation>
    <scope>NUCLEOTIDE SEQUENCE [LARGE SCALE GENOMIC DNA]</scope>
    <source>
        <strain evidence="2">AR-01</strain>
    </source>
</reference>
<protein>
    <submittedName>
        <fullName evidence="2">Uncharacterized protein</fullName>
    </submittedName>
</protein>
<gene>
    <name evidence="2" type="ORF">HAX54_028837</name>
</gene>
<name>A0ABS8S9Y0_DATST</name>
<dbReference type="EMBL" id="JACEIK010000355">
    <property type="protein sequence ID" value="MCD7455628.1"/>
    <property type="molecule type" value="Genomic_DNA"/>
</dbReference>
<comment type="caution">
    <text evidence="2">The sequence shown here is derived from an EMBL/GenBank/DDBJ whole genome shotgun (WGS) entry which is preliminary data.</text>
</comment>
<organism evidence="2 3">
    <name type="scientific">Datura stramonium</name>
    <name type="common">Jimsonweed</name>
    <name type="synonym">Common thornapple</name>
    <dbReference type="NCBI Taxonomy" id="4076"/>
    <lineage>
        <taxon>Eukaryota</taxon>
        <taxon>Viridiplantae</taxon>
        <taxon>Streptophyta</taxon>
        <taxon>Embryophyta</taxon>
        <taxon>Tracheophyta</taxon>
        <taxon>Spermatophyta</taxon>
        <taxon>Magnoliopsida</taxon>
        <taxon>eudicotyledons</taxon>
        <taxon>Gunneridae</taxon>
        <taxon>Pentapetalae</taxon>
        <taxon>asterids</taxon>
        <taxon>lamiids</taxon>
        <taxon>Solanales</taxon>
        <taxon>Solanaceae</taxon>
        <taxon>Solanoideae</taxon>
        <taxon>Datureae</taxon>
        <taxon>Datura</taxon>
    </lineage>
</organism>
<keyword evidence="3" id="KW-1185">Reference proteome</keyword>
<feature type="compositionally biased region" description="Acidic residues" evidence="1">
    <location>
        <begin position="21"/>
        <end position="33"/>
    </location>
</feature>
<evidence type="ECO:0000313" key="3">
    <source>
        <dbReference type="Proteomes" id="UP000823775"/>
    </source>
</evidence>
<feature type="region of interest" description="Disordered" evidence="1">
    <location>
        <begin position="1"/>
        <end position="33"/>
    </location>
</feature>
<accession>A0ABS8S9Y0</accession>
<evidence type="ECO:0000313" key="2">
    <source>
        <dbReference type="EMBL" id="MCD7455628.1"/>
    </source>
</evidence>